<dbReference type="EMBL" id="LAZR01002232">
    <property type="protein sequence ID" value="KKN32722.1"/>
    <property type="molecule type" value="Genomic_DNA"/>
</dbReference>
<comment type="caution">
    <text evidence="1">The sequence shown here is derived from an EMBL/GenBank/DDBJ whole genome shotgun (WGS) entry which is preliminary data.</text>
</comment>
<proteinExistence type="predicted"/>
<accession>A0A0F9Q6X0</accession>
<organism evidence="1">
    <name type="scientific">marine sediment metagenome</name>
    <dbReference type="NCBI Taxonomy" id="412755"/>
    <lineage>
        <taxon>unclassified sequences</taxon>
        <taxon>metagenomes</taxon>
        <taxon>ecological metagenomes</taxon>
    </lineage>
</organism>
<dbReference type="AlphaFoldDB" id="A0A0F9Q6X0"/>
<reference evidence="1" key="1">
    <citation type="journal article" date="2015" name="Nature">
        <title>Complex archaea that bridge the gap between prokaryotes and eukaryotes.</title>
        <authorList>
            <person name="Spang A."/>
            <person name="Saw J.H."/>
            <person name="Jorgensen S.L."/>
            <person name="Zaremba-Niedzwiedzka K."/>
            <person name="Martijn J."/>
            <person name="Lind A.E."/>
            <person name="van Eijk R."/>
            <person name="Schleper C."/>
            <person name="Guy L."/>
            <person name="Ettema T.J."/>
        </authorList>
    </citation>
    <scope>NUCLEOTIDE SEQUENCE</scope>
</reference>
<protein>
    <submittedName>
        <fullName evidence="1">Uncharacterized protein</fullName>
    </submittedName>
</protein>
<evidence type="ECO:0000313" key="1">
    <source>
        <dbReference type="EMBL" id="KKN32722.1"/>
    </source>
</evidence>
<sequence>MTDLGLRTYSESVLGIDRVLDYTYFNNRGVGIAIVARDGGHDDWAAYIGAYSHGEWVSTSHTEEEAVAWACTDGCKLTRTMATRWFPHLPAGKYRV</sequence>
<gene>
    <name evidence="1" type="ORF">LCGC14_0811080</name>
</gene>
<name>A0A0F9Q6X0_9ZZZZ</name>